<reference evidence="4" key="1">
    <citation type="submission" date="2017-04" db="EMBL/GenBank/DDBJ databases">
        <authorList>
            <person name="Varghese N."/>
            <person name="Submissions S."/>
        </authorList>
    </citation>
    <scope>NUCLEOTIDE SEQUENCE [LARGE SCALE GENOMIC DNA]</scope>
    <source>
        <strain evidence="4">RKEM611</strain>
    </source>
</reference>
<evidence type="ECO:0000313" key="4">
    <source>
        <dbReference type="Proteomes" id="UP000192907"/>
    </source>
</evidence>
<keyword evidence="2" id="KW-0732">Signal</keyword>
<feature type="compositionally biased region" description="Polar residues" evidence="1">
    <location>
        <begin position="24"/>
        <end position="34"/>
    </location>
</feature>
<evidence type="ECO:0008006" key="5">
    <source>
        <dbReference type="Google" id="ProtNLM"/>
    </source>
</evidence>
<keyword evidence="4" id="KW-1185">Reference proteome</keyword>
<dbReference type="EMBL" id="FWZT01000009">
    <property type="protein sequence ID" value="SMF28728.1"/>
    <property type="molecule type" value="Genomic_DNA"/>
</dbReference>
<proteinExistence type="predicted"/>
<evidence type="ECO:0000256" key="2">
    <source>
        <dbReference type="SAM" id="SignalP"/>
    </source>
</evidence>
<dbReference type="Proteomes" id="UP000192907">
    <property type="component" value="Unassembled WGS sequence"/>
</dbReference>
<evidence type="ECO:0000256" key="1">
    <source>
        <dbReference type="SAM" id="MobiDB-lite"/>
    </source>
</evidence>
<accession>A0A1Y6C1F0</accession>
<name>A0A1Y6C1F0_9BACT</name>
<dbReference type="AlphaFoldDB" id="A0A1Y6C1F0"/>
<dbReference type="RefSeq" id="WP_132319456.1">
    <property type="nucleotide sequence ID" value="NZ_FWZT01000009.1"/>
</dbReference>
<sequence length="417" mass="46820">MLRHVFLKLPWLCLCLSCTTVAPVSDQDQPSPDSRVQVPVQEEPPNAADEPPMHSSQPPPKIDCRVDLVPSKTDPKGQITCRVLSQATDQGPFYWRIVNQEQASAEVKLLKADAEGSIVKIQFLGDSSAQNLGGMRDLQLAVGHSEAPSTDGILLSELLDLDPRNSSELEDMRIALITSYKPELDQPHRDYKNYNRTGVDIMNSYLAELQLLAFGTLRWCQNIELFKQEATLFQNPAMGVHPDNLALINKARGDGVDLQEQAHCEANTKFEDKIIVEKLGYSEYEVEPAAILIHEVERRGRKLKSVGLRVEITNFQSHWLMCQATFQTKIQNGNETRIGPKITIPEATPIFLTPPQDKKRSHRELSSILEEFRELKDGEGFLASESKVQLTCLPCKERDKTLCFTSFERQASALQAN</sequence>
<evidence type="ECO:0000313" key="3">
    <source>
        <dbReference type="EMBL" id="SMF28728.1"/>
    </source>
</evidence>
<feature type="signal peptide" evidence="2">
    <location>
        <begin position="1"/>
        <end position="22"/>
    </location>
</feature>
<feature type="region of interest" description="Disordered" evidence="1">
    <location>
        <begin position="24"/>
        <end position="61"/>
    </location>
</feature>
<protein>
    <recommendedName>
        <fullName evidence="5">Ig-like domain-containing protein</fullName>
    </recommendedName>
</protein>
<feature type="chain" id="PRO_5012576893" description="Ig-like domain-containing protein" evidence="2">
    <location>
        <begin position="23"/>
        <end position="417"/>
    </location>
</feature>
<gene>
    <name evidence="3" type="ORF">SAMN06296036_10937</name>
</gene>
<organism evidence="3 4">
    <name type="scientific">Pseudobacteriovorax antillogorgiicola</name>
    <dbReference type="NCBI Taxonomy" id="1513793"/>
    <lineage>
        <taxon>Bacteria</taxon>
        <taxon>Pseudomonadati</taxon>
        <taxon>Bdellovibrionota</taxon>
        <taxon>Oligoflexia</taxon>
        <taxon>Oligoflexales</taxon>
        <taxon>Pseudobacteriovoracaceae</taxon>
        <taxon>Pseudobacteriovorax</taxon>
    </lineage>
</organism>